<proteinExistence type="predicted"/>
<reference evidence="4" key="1">
    <citation type="submission" date="2019-11" db="EMBL/GenBank/DDBJ databases">
        <authorList>
            <person name="Liu Y."/>
            <person name="Hou J."/>
            <person name="Li T.-Q."/>
            <person name="Guan C.-H."/>
            <person name="Wu X."/>
            <person name="Wu H.-Z."/>
            <person name="Ling F."/>
            <person name="Zhang R."/>
            <person name="Shi X.-G."/>
            <person name="Ren J.-P."/>
            <person name="Chen E.-F."/>
            <person name="Sun J.-M."/>
        </authorList>
    </citation>
    <scope>NUCLEOTIDE SEQUENCE</scope>
    <source>
        <strain evidence="4">Adult_tree_wgs_1</strain>
        <tissue evidence="4">Leaves</tissue>
    </source>
</reference>
<feature type="compositionally biased region" description="Pro residues" evidence="1">
    <location>
        <begin position="68"/>
        <end position="92"/>
    </location>
</feature>
<feature type="domain" description="DUF632" evidence="2">
    <location>
        <begin position="196"/>
        <end position="336"/>
    </location>
</feature>
<feature type="compositionally biased region" description="Pro residues" evidence="1">
    <location>
        <begin position="109"/>
        <end position="121"/>
    </location>
</feature>
<dbReference type="PANTHER" id="PTHR21450:SF23">
    <property type="entry name" value="PROTEIN ALTERED PHOSPHATE STARVATION RESPONSE 1"/>
    <property type="match status" value="1"/>
</dbReference>
<dbReference type="Pfam" id="PF04782">
    <property type="entry name" value="DUF632"/>
    <property type="match status" value="1"/>
</dbReference>
<comment type="caution">
    <text evidence="4">The sequence shown here is derived from an EMBL/GenBank/DDBJ whole genome shotgun (WGS) entry which is preliminary data.</text>
</comment>
<feature type="domain" description="DUF630" evidence="3">
    <location>
        <begin position="1"/>
        <end position="59"/>
    </location>
</feature>
<organism evidence="4 5">
    <name type="scientific">Rhododendron simsii</name>
    <name type="common">Sims's rhododendron</name>
    <dbReference type="NCBI Taxonomy" id="118357"/>
    <lineage>
        <taxon>Eukaryota</taxon>
        <taxon>Viridiplantae</taxon>
        <taxon>Streptophyta</taxon>
        <taxon>Embryophyta</taxon>
        <taxon>Tracheophyta</taxon>
        <taxon>Spermatophyta</taxon>
        <taxon>Magnoliopsida</taxon>
        <taxon>eudicotyledons</taxon>
        <taxon>Gunneridae</taxon>
        <taxon>Pentapetalae</taxon>
        <taxon>asterids</taxon>
        <taxon>Ericales</taxon>
        <taxon>Ericaceae</taxon>
        <taxon>Ericoideae</taxon>
        <taxon>Rhodoreae</taxon>
        <taxon>Rhododendron</taxon>
    </lineage>
</organism>
<evidence type="ECO:0000259" key="3">
    <source>
        <dbReference type="Pfam" id="PF04783"/>
    </source>
</evidence>
<dbReference type="SUPFAM" id="SSF101447">
    <property type="entry name" value="Formin homology 2 domain (FH2 domain)"/>
    <property type="match status" value="1"/>
</dbReference>
<accession>A0A834LGV0</accession>
<dbReference type="EMBL" id="WJXA01000008">
    <property type="protein sequence ID" value="KAF7135266.1"/>
    <property type="molecule type" value="Genomic_DNA"/>
</dbReference>
<dbReference type="InterPro" id="IPR006868">
    <property type="entry name" value="DUF630"/>
</dbReference>
<evidence type="ECO:0000259" key="2">
    <source>
        <dbReference type="Pfam" id="PF04782"/>
    </source>
</evidence>
<dbReference type="Proteomes" id="UP000626092">
    <property type="component" value="Unassembled WGS sequence"/>
</dbReference>
<feature type="compositionally biased region" description="Low complexity" evidence="1">
    <location>
        <begin position="93"/>
        <end position="108"/>
    </location>
</feature>
<sequence>MGCCYSRIEREETVSRCKARKRYMKQFVKARQSFSASHSMYLKSLKTTGSALLQFATAEIHHHHHHAPPPLFPSPPPLPITPLPPPPPPPMSPTSSTWTTTSTTASTALPPPPPPPPPPPAAESGWDFWDPFMPSSSRAVAEEEWEATTVTVSEAAVTTRVGAARAAPLSVVSGYSKDTSTTSELAMVVSSKSKDLVEIVKELDEYFLRAADAGAHLSSLLEVPTCGFPDQRSPAKVYGYGKSLSPLLWTSWGTCQKLEGFGELGGGSNFGGGDFVRGSHCSTVEKLYAWEKKLYLEVKNAETLKMEHEKRTEQLRKLELKRADYVKMEKTKKEIDGHVENPIRMPPSPDTHSKAAQISQHHPIHQPNIRNSPPIHSPTRTRSPQMAPRLLQPSEVRA</sequence>
<protein>
    <recommendedName>
        <fullName evidence="6">DUF632 domain-containing protein</fullName>
    </recommendedName>
</protein>
<evidence type="ECO:0000256" key="1">
    <source>
        <dbReference type="SAM" id="MobiDB-lite"/>
    </source>
</evidence>
<keyword evidence="5" id="KW-1185">Reference proteome</keyword>
<gene>
    <name evidence="4" type="ORF">RHSIM_Rhsim08G0032200</name>
</gene>
<evidence type="ECO:0000313" key="4">
    <source>
        <dbReference type="EMBL" id="KAF7135266.1"/>
    </source>
</evidence>
<name>A0A834LGV0_RHOSS</name>
<dbReference type="Pfam" id="PF04783">
    <property type="entry name" value="DUF630"/>
    <property type="match status" value="1"/>
</dbReference>
<dbReference type="AlphaFoldDB" id="A0A834LGV0"/>
<evidence type="ECO:0008006" key="6">
    <source>
        <dbReference type="Google" id="ProtNLM"/>
    </source>
</evidence>
<evidence type="ECO:0000313" key="5">
    <source>
        <dbReference type="Proteomes" id="UP000626092"/>
    </source>
</evidence>
<dbReference type="PANTHER" id="PTHR21450">
    <property type="entry name" value="PROTEIN ALTERED PHOSPHATE STARVATION RESPONSE 1"/>
    <property type="match status" value="1"/>
</dbReference>
<feature type="region of interest" description="Disordered" evidence="1">
    <location>
        <begin position="335"/>
        <end position="398"/>
    </location>
</feature>
<dbReference type="InterPro" id="IPR006867">
    <property type="entry name" value="DUF632"/>
</dbReference>
<dbReference type="OrthoDB" id="1919226at2759"/>
<feature type="region of interest" description="Disordered" evidence="1">
    <location>
        <begin position="64"/>
        <end position="124"/>
    </location>
</feature>